<dbReference type="SMART" id="SM00679">
    <property type="entry name" value="CTNS"/>
    <property type="match status" value="2"/>
</dbReference>
<comment type="caution">
    <text evidence="12">The sequence shown here is derived from an EMBL/GenBank/DDBJ whole genome shotgun (WGS) entry which is preliminary data.</text>
</comment>
<dbReference type="GO" id="GO:0015293">
    <property type="term" value="F:symporter activity"/>
    <property type="evidence" value="ECO:0007669"/>
    <property type="project" value="UniProtKB-KW"/>
</dbReference>
<feature type="transmembrane region" description="Helical" evidence="11">
    <location>
        <begin position="41"/>
        <end position="67"/>
    </location>
</feature>
<evidence type="ECO:0008006" key="14">
    <source>
        <dbReference type="Google" id="ProtNLM"/>
    </source>
</evidence>
<evidence type="ECO:0000256" key="5">
    <source>
        <dbReference type="ARBA" id="ARBA00022737"/>
    </source>
</evidence>
<dbReference type="GO" id="GO:0015184">
    <property type="term" value="F:L-cystine transmembrane transporter activity"/>
    <property type="evidence" value="ECO:0007669"/>
    <property type="project" value="TreeGrafter"/>
</dbReference>
<keyword evidence="8 11" id="KW-0472">Membrane</keyword>
<dbReference type="Proteomes" id="UP000322873">
    <property type="component" value="Unassembled WGS sequence"/>
</dbReference>
<keyword evidence="9" id="KW-0458">Lysosome</keyword>
<dbReference type="PANTHER" id="PTHR13131:SF5">
    <property type="entry name" value="CYSTINOSIN"/>
    <property type="match status" value="1"/>
</dbReference>
<protein>
    <recommendedName>
        <fullName evidence="14">Cystinosin</fullName>
    </recommendedName>
</protein>
<evidence type="ECO:0000256" key="6">
    <source>
        <dbReference type="ARBA" id="ARBA00022847"/>
    </source>
</evidence>
<dbReference type="PANTHER" id="PTHR13131">
    <property type="entry name" value="CYSTINOSIN"/>
    <property type="match status" value="1"/>
</dbReference>
<feature type="transmembrane region" description="Helical" evidence="11">
    <location>
        <begin position="196"/>
        <end position="216"/>
    </location>
</feature>
<keyword evidence="5" id="KW-0677">Repeat</keyword>
<dbReference type="InterPro" id="IPR005282">
    <property type="entry name" value="LC_transporter"/>
</dbReference>
<feature type="transmembrane region" description="Helical" evidence="11">
    <location>
        <begin position="237"/>
        <end position="258"/>
    </location>
</feature>
<keyword evidence="3" id="KW-0813">Transport</keyword>
<evidence type="ECO:0000256" key="7">
    <source>
        <dbReference type="ARBA" id="ARBA00022989"/>
    </source>
</evidence>
<gene>
    <name evidence="12" type="ORF">EYC84_007913</name>
</gene>
<dbReference type="EMBL" id="VICG01000009">
    <property type="protein sequence ID" value="KAA8568937.1"/>
    <property type="molecule type" value="Genomic_DNA"/>
</dbReference>
<dbReference type="GO" id="GO:0005774">
    <property type="term" value="C:vacuolar membrane"/>
    <property type="evidence" value="ECO:0007669"/>
    <property type="project" value="TreeGrafter"/>
</dbReference>
<feature type="transmembrane region" description="Helical" evidence="11">
    <location>
        <begin position="169"/>
        <end position="190"/>
    </location>
</feature>
<evidence type="ECO:0000256" key="1">
    <source>
        <dbReference type="ARBA" id="ARBA00004155"/>
    </source>
</evidence>
<dbReference type="NCBIfam" id="TIGR00951">
    <property type="entry name" value="2A43"/>
    <property type="match status" value="1"/>
</dbReference>
<accession>A0A5M9JJM5</accession>
<dbReference type="InterPro" id="IPR006603">
    <property type="entry name" value="PQ-loop_rpt"/>
</dbReference>
<evidence type="ECO:0000256" key="2">
    <source>
        <dbReference type="ARBA" id="ARBA00006855"/>
    </source>
</evidence>
<dbReference type="FunFam" id="1.20.1280.290:FF:000016">
    <property type="entry name" value="Cystinosin homolog"/>
    <property type="match status" value="1"/>
</dbReference>
<keyword evidence="13" id="KW-1185">Reference proteome</keyword>
<feature type="transmembrane region" description="Helical" evidence="11">
    <location>
        <begin position="278"/>
        <end position="297"/>
    </location>
</feature>
<feature type="transmembrane region" description="Helical" evidence="11">
    <location>
        <begin position="12"/>
        <end position="35"/>
    </location>
</feature>
<evidence type="ECO:0000256" key="9">
    <source>
        <dbReference type="ARBA" id="ARBA00023228"/>
    </source>
</evidence>
<proteinExistence type="inferred from homology"/>
<dbReference type="VEuPathDB" id="FungiDB:MFRU_017g01100"/>
<keyword evidence="4 11" id="KW-0812">Transmembrane</keyword>
<comment type="subcellular location">
    <subcellularLocation>
        <location evidence="1">Lysosome membrane</location>
        <topology evidence="1">Multi-pass membrane protein</topology>
    </subcellularLocation>
</comment>
<comment type="similarity">
    <text evidence="2">Belongs to the cystinosin family.</text>
</comment>
<dbReference type="GO" id="GO:0000324">
    <property type="term" value="C:fungal-type vacuole"/>
    <property type="evidence" value="ECO:0007669"/>
    <property type="project" value="TreeGrafter"/>
</dbReference>
<feature type="transmembrane region" description="Helical" evidence="11">
    <location>
        <begin position="88"/>
        <end position="107"/>
    </location>
</feature>
<reference evidence="12 13" key="1">
    <citation type="submission" date="2019-06" db="EMBL/GenBank/DDBJ databases">
        <title>Genome Sequence of the Brown Rot Fungal Pathogen Monilinia fructicola.</title>
        <authorList>
            <person name="De Miccolis Angelini R.M."/>
            <person name="Landi L."/>
            <person name="Abate D."/>
            <person name="Pollastro S."/>
            <person name="Romanazzi G."/>
            <person name="Faretra F."/>
        </authorList>
    </citation>
    <scope>NUCLEOTIDE SEQUENCE [LARGE SCALE GENOMIC DNA]</scope>
    <source>
        <strain evidence="12 13">Mfrc123</strain>
    </source>
</reference>
<keyword evidence="6" id="KW-0769">Symport</keyword>
<evidence type="ECO:0000256" key="4">
    <source>
        <dbReference type="ARBA" id="ARBA00022692"/>
    </source>
</evidence>
<keyword evidence="7 11" id="KW-1133">Transmembrane helix</keyword>
<dbReference type="AlphaFoldDB" id="A0A5M9JJM5"/>
<evidence type="ECO:0000256" key="10">
    <source>
        <dbReference type="ARBA" id="ARBA00048473"/>
    </source>
</evidence>
<evidence type="ECO:0000256" key="8">
    <source>
        <dbReference type="ARBA" id="ARBA00023136"/>
    </source>
</evidence>
<sequence>MLNDFDNLIDNLSWPFAWISLYQSLLLDVLCIVNINDIVFIMAASFLQVLSYLFGWIYTTCWSLSFYPQPILNFQRKSTSGAAIDFPFLNVIGFAAYFVSTVSFLYAPEIRREYALRNNGHTPTVQFNDLAFAAHALFMCFVIISQYDPSIWGFDKRGKRGPGARVSKSILALSLGCIVGVVTSIVVVLARHDEDVVTGWAWIDVVYVISYVKLIITTVKYMPQVLTNYRNRSTTGWSIGGILLDFAGGVLSILQLGIDSYLQGDWSGVTGNPVKLMLGNVSIFFDVIFIVQHYILYKGNDGDAPIDEEDPLLQPDREQRIE</sequence>
<comment type="catalytic activity">
    <reaction evidence="10">
        <text>L-cystine(out) + H(+)(out) = L-cystine(in) + H(+)(in)</text>
        <dbReference type="Rhea" id="RHEA:66172"/>
        <dbReference type="ChEBI" id="CHEBI:15378"/>
        <dbReference type="ChEBI" id="CHEBI:35491"/>
    </reaction>
    <physiologicalReaction direction="left-to-right" evidence="10">
        <dbReference type="Rhea" id="RHEA:66173"/>
    </physiologicalReaction>
</comment>
<evidence type="ECO:0000313" key="13">
    <source>
        <dbReference type="Proteomes" id="UP000322873"/>
    </source>
</evidence>
<name>A0A5M9JJM5_MONFR</name>
<evidence type="ECO:0000256" key="3">
    <source>
        <dbReference type="ARBA" id="ARBA00022448"/>
    </source>
</evidence>
<dbReference type="Pfam" id="PF04193">
    <property type="entry name" value="PQ-loop"/>
    <property type="match status" value="2"/>
</dbReference>
<organism evidence="12 13">
    <name type="scientific">Monilinia fructicola</name>
    <name type="common">Brown rot fungus</name>
    <name type="synonym">Ciboria fructicola</name>
    <dbReference type="NCBI Taxonomy" id="38448"/>
    <lineage>
        <taxon>Eukaryota</taxon>
        <taxon>Fungi</taxon>
        <taxon>Dikarya</taxon>
        <taxon>Ascomycota</taxon>
        <taxon>Pezizomycotina</taxon>
        <taxon>Leotiomycetes</taxon>
        <taxon>Helotiales</taxon>
        <taxon>Sclerotiniaceae</taxon>
        <taxon>Monilinia</taxon>
    </lineage>
</organism>
<evidence type="ECO:0000313" key="12">
    <source>
        <dbReference type="EMBL" id="KAA8568937.1"/>
    </source>
</evidence>
<dbReference type="Gene3D" id="1.20.1280.290">
    <property type="match status" value="2"/>
</dbReference>
<evidence type="ECO:0000256" key="11">
    <source>
        <dbReference type="SAM" id="Phobius"/>
    </source>
</evidence>